<evidence type="ECO:0000313" key="1">
    <source>
        <dbReference type="EMBL" id="GIY49758.1"/>
    </source>
</evidence>
<protein>
    <submittedName>
        <fullName evidence="1">Uncharacterized protein</fullName>
    </submittedName>
</protein>
<sequence>FLSSAELQPGTKEQFPLVHERRIRTIFPFRCTSPWFRRRRSATSTFLNATCLNATPLAFTREKREDIVGGWVGSGKESTPSGSFQNKLQRPCNGVLGCNISLKGMIIHVAIESRRKDYDQLAGFHHSLPKLVQRIYPN</sequence>
<evidence type="ECO:0000313" key="2">
    <source>
        <dbReference type="Proteomes" id="UP001054945"/>
    </source>
</evidence>
<dbReference type="EMBL" id="BPLR01011878">
    <property type="protein sequence ID" value="GIY49758.1"/>
    <property type="molecule type" value="Genomic_DNA"/>
</dbReference>
<comment type="caution">
    <text evidence="1">The sequence shown here is derived from an EMBL/GenBank/DDBJ whole genome shotgun (WGS) entry which is preliminary data.</text>
</comment>
<keyword evidence="2" id="KW-1185">Reference proteome</keyword>
<feature type="non-terminal residue" evidence="1">
    <location>
        <position position="1"/>
    </location>
</feature>
<proteinExistence type="predicted"/>
<organism evidence="1 2">
    <name type="scientific">Caerostris extrusa</name>
    <name type="common">Bark spider</name>
    <name type="synonym">Caerostris bankana</name>
    <dbReference type="NCBI Taxonomy" id="172846"/>
    <lineage>
        <taxon>Eukaryota</taxon>
        <taxon>Metazoa</taxon>
        <taxon>Ecdysozoa</taxon>
        <taxon>Arthropoda</taxon>
        <taxon>Chelicerata</taxon>
        <taxon>Arachnida</taxon>
        <taxon>Araneae</taxon>
        <taxon>Araneomorphae</taxon>
        <taxon>Entelegynae</taxon>
        <taxon>Araneoidea</taxon>
        <taxon>Araneidae</taxon>
        <taxon>Caerostris</taxon>
    </lineage>
</organism>
<name>A0AAV4TYY3_CAEEX</name>
<gene>
    <name evidence="1" type="ORF">CEXT_103601</name>
</gene>
<dbReference type="Proteomes" id="UP001054945">
    <property type="component" value="Unassembled WGS sequence"/>
</dbReference>
<accession>A0AAV4TYY3</accession>
<dbReference type="AlphaFoldDB" id="A0AAV4TYY3"/>
<reference evidence="1 2" key="1">
    <citation type="submission" date="2021-06" db="EMBL/GenBank/DDBJ databases">
        <title>Caerostris extrusa draft genome.</title>
        <authorList>
            <person name="Kono N."/>
            <person name="Arakawa K."/>
        </authorList>
    </citation>
    <scope>NUCLEOTIDE SEQUENCE [LARGE SCALE GENOMIC DNA]</scope>
</reference>